<proteinExistence type="predicted"/>
<sequence>MPAIPATIPSYTQTMTMPSDLGTCPASIAKDAVVDGLAAIGLSNGWVIFLYIVLIMTFSTLVLFWISAWTINLWEDKNAKKLDQILSRIGDLEKGLGNKSDRTSEKAKYEKAG</sequence>
<evidence type="ECO:0000313" key="3">
    <source>
        <dbReference type="EMBL" id="KAK8057877.1"/>
    </source>
</evidence>
<reference evidence="3 4" key="1">
    <citation type="submission" date="2023-01" db="EMBL/GenBank/DDBJ databases">
        <title>Analysis of 21 Apiospora genomes using comparative genomics revels a genus with tremendous synthesis potential of carbohydrate active enzymes and secondary metabolites.</title>
        <authorList>
            <person name="Sorensen T."/>
        </authorList>
    </citation>
    <scope>NUCLEOTIDE SEQUENCE [LARGE SCALE GENOMIC DNA]</scope>
    <source>
        <strain evidence="3 4">CBS 83171</strain>
    </source>
</reference>
<feature type="transmembrane region" description="Helical" evidence="2">
    <location>
        <begin position="46"/>
        <end position="71"/>
    </location>
</feature>
<dbReference type="EMBL" id="JAQQWM010000007">
    <property type="protein sequence ID" value="KAK8057877.1"/>
    <property type="molecule type" value="Genomic_DNA"/>
</dbReference>
<keyword evidence="4" id="KW-1185">Reference proteome</keyword>
<keyword evidence="2" id="KW-0472">Membrane</keyword>
<keyword evidence="2" id="KW-1133">Transmembrane helix</keyword>
<gene>
    <name evidence="3" type="ORF">PG996_011814</name>
</gene>
<organism evidence="3 4">
    <name type="scientific">Apiospora saccharicola</name>
    <dbReference type="NCBI Taxonomy" id="335842"/>
    <lineage>
        <taxon>Eukaryota</taxon>
        <taxon>Fungi</taxon>
        <taxon>Dikarya</taxon>
        <taxon>Ascomycota</taxon>
        <taxon>Pezizomycotina</taxon>
        <taxon>Sordariomycetes</taxon>
        <taxon>Xylariomycetidae</taxon>
        <taxon>Amphisphaeriales</taxon>
        <taxon>Apiosporaceae</taxon>
        <taxon>Apiospora</taxon>
    </lineage>
</organism>
<comment type="caution">
    <text evidence="3">The sequence shown here is derived from an EMBL/GenBank/DDBJ whole genome shotgun (WGS) entry which is preliminary data.</text>
</comment>
<keyword evidence="2" id="KW-0812">Transmembrane</keyword>
<name>A0ABR1UGP1_9PEZI</name>
<feature type="region of interest" description="Disordered" evidence="1">
    <location>
        <begin position="94"/>
        <end position="113"/>
    </location>
</feature>
<accession>A0ABR1UGP1</accession>
<dbReference type="Proteomes" id="UP001446871">
    <property type="component" value="Unassembled WGS sequence"/>
</dbReference>
<protein>
    <submittedName>
        <fullName evidence="3">Uncharacterized protein</fullName>
    </submittedName>
</protein>
<evidence type="ECO:0000256" key="1">
    <source>
        <dbReference type="SAM" id="MobiDB-lite"/>
    </source>
</evidence>
<evidence type="ECO:0000313" key="4">
    <source>
        <dbReference type="Proteomes" id="UP001446871"/>
    </source>
</evidence>
<evidence type="ECO:0000256" key="2">
    <source>
        <dbReference type="SAM" id="Phobius"/>
    </source>
</evidence>